<evidence type="ECO:0000313" key="2">
    <source>
        <dbReference type="Proteomes" id="UP000230423"/>
    </source>
</evidence>
<keyword evidence="2" id="KW-1185">Reference proteome</keyword>
<dbReference type="OrthoDB" id="7975104at2759"/>
<gene>
    <name evidence="1" type="ORF">TELCIR_15357</name>
</gene>
<accession>A0A2G9TYG4</accession>
<proteinExistence type="predicted"/>
<dbReference type="EMBL" id="KZ351335">
    <property type="protein sequence ID" value="PIO63061.1"/>
    <property type="molecule type" value="Genomic_DNA"/>
</dbReference>
<protein>
    <submittedName>
        <fullName evidence="1">Uncharacterized protein</fullName>
    </submittedName>
</protein>
<dbReference type="AlphaFoldDB" id="A0A2G9TYG4"/>
<name>A0A2G9TYG4_TELCI</name>
<dbReference type="Proteomes" id="UP000230423">
    <property type="component" value="Unassembled WGS sequence"/>
</dbReference>
<reference evidence="1 2" key="1">
    <citation type="submission" date="2015-09" db="EMBL/GenBank/DDBJ databases">
        <title>Draft genome of the parasitic nematode Teladorsagia circumcincta isolate WARC Sus (inbred).</title>
        <authorList>
            <person name="Mitreva M."/>
        </authorList>
    </citation>
    <scope>NUCLEOTIDE SEQUENCE [LARGE SCALE GENOMIC DNA]</scope>
    <source>
        <strain evidence="1 2">S</strain>
    </source>
</reference>
<sequence length="75" mass="8320">MLPKCSNKDHGQPSKKGICDWKALRYALPAQDGCLHSGHRIVIPESLRGTVLKQLHKGHPGMKIEKFSLEDMSIG</sequence>
<organism evidence="1 2">
    <name type="scientific">Teladorsagia circumcincta</name>
    <name type="common">Brown stomach worm</name>
    <name type="synonym">Ostertagia circumcincta</name>
    <dbReference type="NCBI Taxonomy" id="45464"/>
    <lineage>
        <taxon>Eukaryota</taxon>
        <taxon>Metazoa</taxon>
        <taxon>Ecdysozoa</taxon>
        <taxon>Nematoda</taxon>
        <taxon>Chromadorea</taxon>
        <taxon>Rhabditida</taxon>
        <taxon>Rhabditina</taxon>
        <taxon>Rhabditomorpha</taxon>
        <taxon>Strongyloidea</taxon>
        <taxon>Trichostrongylidae</taxon>
        <taxon>Teladorsagia</taxon>
    </lineage>
</organism>
<evidence type="ECO:0000313" key="1">
    <source>
        <dbReference type="EMBL" id="PIO63061.1"/>
    </source>
</evidence>